<evidence type="ECO:0000313" key="14">
    <source>
        <dbReference type="EMBL" id="MYZ49710.1"/>
    </source>
</evidence>
<feature type="compositionally biased region" description="Basic residues" evidence="11">
    <location>
        <begin position="17"/>
        <end position="30"/>
    </location>
</feature>
<dbReference type="Pfam" id="PF20423">
    <property type="entry name" value="AceK_regulatory"/>
    <property type="match status" value="1"/>
</dbReference>
<keyword evidence="1" id="KW-0329">Glyoxylate bypass</keyword>
<comment type="caution">
    <text evidence="14">The sequence shown here is derived from an EMBL/GenBank/DDBJ whole genome shotgun (WGS) entry which is preliminary data.</text>
</comment>
<evidence type="ECO:0000256" key="10">
    <source>
        <dbReference type="ARBA" id="ARBA00022912"/>
    </source>
</evidence>
<dbReference type="AlphaFoldDB" id="A0A964T787"/>
<dbReference type="PANTHER" id="PTHR39559:SF1">
    <property type="entry name" value="ISOCITRATE DEHYDROGENASE KINASE_PHOSPHATASE"/>
    <property type="match status" value="1"/>
</dbReference>
<dbReference type="EMBL" id="SPKJ01000091">
    <property type="protein sequence ID" value="MYZ49710.1"/>
    <property type="molecule type" value="Genomic_DNA"/>
</dbReference>
<name>A0A964T787_9HYPH</name>
<protein>
    <submittedName>
        <fullName evidence="14">Bifunctional isocitrate dehydrogenase kinase/phosphatase</fullName>
    </submittedName>
</protein>
<keyword evidence="8" id="KW-0378">Hydrolase</keyword>
<dbReference type="GO" id="GO:0005737">
    <property type="term" value="C:cytoplasm"/>
    <property type="evidence" value="ECO:0007669"/>
    <property type="project" value="InterPro"/>
</dbReference>
<evidence type="ECO:0000256" key="9">
    <source>
        <dbReference type="ARBA" id="ARBA00022840"/>
    </source>
</evidence>
<dbReference type="GO" id="GO:0006006">
    <property type="term" value="P:glucose metabolic process"/>
    <property type="evidence" value="ECO:0007669"/>
    <property type="project" value="InterPro"/>
</dbReference>
<gene>
    <name evidence="14" type="ORF">E4O86_18555</name>
</gene>
<dbReference type="GO" id="GO:0006099">
    <property type="term" value="P:tricarboxylic acid cycle"/>
    <property type="evidence" value="ECO:0007669"/>
    <property type="project" value="UniProtKB-KW"/>
</dbReference>
<keyword evidence="2" id="KW-0963">Cytoplasm</keyword>
<dbReference type="GO" id="GO:0016208">
    <property type="term" value="F:AMP binding"/>
    <property type="evidence" value="ECO:0007669"/>
    <property type="project" value="TreeGrafter"/>
</dbReference>
<feature type="region of interest" description="Disordered" evidence="11">
    <location>
        <begin position="1"/>
        <end position="71"/>
    </location>
</feature>
<evidence type="ECO:0000256" key="2">
    <source>
        <dbReference type="ARBA" id="ARBA00022490"/>
    </source>
</evidence>
<evidence type="ECO:0000259" key="12">
    <source>
        <dbReference type="Pfam" id="PF06315"/>
    </source>
</evidence>
<evidence type="ECO:0000259" key="13">
    <source>
        <dbReference type="Pfam" id="PF20423"/>
    </source>
</evidence>
<dbReference type="InterPro" id="IPR010452">
    <property type="entry name" value="Isocitrate_DH_AceK"/>
</dbReference>
<evidence type="ECO:0000256" key="7">
    <source>
        <dbReference type="ARBA" id="ARBA00022777"/>
    </source>
</evidence>
<keyword evidence="7 14" id="KW-0418">Kinase</keyword>
<dbReference type="GO" id="GO:0004674">
    <property type="term" value="F:protein serine/threonine kinase activity"/>
    <property type="evidence" value="ECO:0007669"/>
    <property type="project" value="UniProtKB-KW"/>
</dbReference>
<dbReference type="GO" id="GO:0004721">
    <property type="term" value="F:phosphoprotein phosphatase activity"/>
    <property type="evidence" value="ECO:0007669"/>
    <property type="project" value="UniProtKB-KW"/>
</dbReference>
<reference evidence="14" key="1">
    <citation type="submission" date="2019-03" db="EMBL/GenBank/DDBJ databases">
        <title>Afifella sp. nov., isolated from activated sludge.</title>
        <authorList>
            <person name="Li Q."/>
            <person name="Liu Y."/>
        </authorList>
    </citation>
    <scope>NUCLEOTIDE SEQUENCE</scope>
    <source>
        <strain evidence="14">L72</strain>
    </source>
</reference>
<dbReference type="Pfam" id="PF06315">
    <property type="entry name" value="AceK_kinase"/>
    <property type="match status" value="1"/>
</dbReference>
<feature type="domain" description="Isocitrate dehydrogenase kinase/phosphatase (AceK) regulatory" evidence="13">
    <location>
        <begin position="110"/>
        <end position="405"/>
    </location>
</feature>
<sequence length="680" mass="74937">MRLAGARRPGARERPRAGRRRSRLGRRRGGRAQGRVSAGGTGRPVLPSAARLFPPPPRQSRNEACGSPVTEFPPLSRGPVAGLRTEEIGFAGLGDLALAESPGARAEVLARTILAVFDDYYDRFRAMAPLAKAAFETRDWPRTVALSAERLSIYSVSIAILAPLLHAAVPELGRESGFWAKVEAHYLGLIEGRYEADLAFAFLTSIRRKVFEDEWRPVAYSYPAGRPGPAAVRRETLARFAADMPVPAEIARQILSVPAFGAEWRDRAGDERLLAEAIGRAAAGIEPGCRTVRVEMARCGFFRNRGAYLLGRITTPSGRSAPLLVALLNPPSGLHVDAVLTDSDELQFVFSTTLANFNVTCPYYHELAAFLFELMPKRPVGVHYSSIGYNHLGKIAVMNEIVGEQRRTGERLGTAVGFRGTVAIGFSMPSSRYVMKIIRDRPSDGYKWGAFPGVEKVLDKYRLVHEIDRAGSMLDNIIYYRVKLDRRAFAPELLDELLAEGGSTVSLLGSEVVFRHLVVQVKLVPLPVFLETASPEAARLAVLNLGDCIKNNAAANIFNKDLDGRNYGVNPIGKVYLFDYDAVEPLTSVKVRTNTDREEGEEGIPDWYFEEGTVFLPEEMLPGLRIDDPELRRLFRTAHADLLTVAYWEGLQRALASGKVPRVRSYPEARRLARPDAAAA</sequence>
<keyword evidence="5" id="KW-0808">Transferase</keyword>
<organism evidence="14 15">
    <name type="scientific">Propylenella binzhouense</name>
    <dbReference type="NCBI Taxonomy" id="2555902"/>
    <lineage>
        <taxon>Bacteria</taxon>
        <taxon>Pseudomonadati</taxon>
        <taxon>Pseudomonadota</taxon>
        <taxon>Alphaproteobacteria</taxon>
        <taxon>Hyphomicrobiales</taxon>
        <taxon>Propylenellaceae</taxon>
        <taxon>Propylenella</taxon>
    </lineage>
</organism>
<dbReference type="GO" id="GO:0005524">
    <property type="term" value="F:ATP binding"/>
    <property type="evidence" value="ECO:0007669"/>
    <property type="project" value="UniProtKB-KW"/>
</dbReference>
<dbReference type="Proteomes" id="UP000773614">
    <property type="component" value="Unassembled WGS sequence"/>
</dbReference>
<keyword evidence="4" id="KW-0816">Tricarboxylic acid cycle</keyword>
<keyword evidence="6" id="KW-0547">Nucleotide-binding</keyword>
<evidence type="ECO:0000256" key="8">
    <source>
        <dbReference type="ARBA" id="ARBA00022801"/>
    </source>
</evidence>
<feature type="domain" description="Isocitrate dehydrogenase kinase/phosphatase (AceK) kinase" evidence="12">
    <location>
        <begin position="411"/>
        <end position="668"/>
    </location>
</feature>
<evidence type="ECO:0000256" key="3">
    <source>
        <dbReference type="ARBA" id="ARBA00022527"/>
    </source>
</evidence>
<evidence type="ECO:0000256" key="1">
    <source>
        <dbReference type="ARBA" id="ARBA00022435"/>
    </source>
</evidence>
<dbReference type="InterPro" id="IPR046855">
    <property type="entry name" value="AceK_kinase"/>
</dbReference>
<dbReference type="GO" id="GO:0008772">
    <property type="term" value="F:[isocitrate dehydrogenase (NADP+)] kinase activity"/>
    <property type="evidence" value="ECO:0007669"/>
    <property type="project" value="InterPro"/>
</dbReference>
<dbReference type="PANTHER" id="PTHR39559">
    <property type="match status" value="1"/>
</dbReference>
<dbReference type="GO" id="GO:0006097">
    <property type="term" value="P:glyoxylate cycle"/>
    <property type="evidence" value="ECO:0007669"/>
    <property type="project" value="UniProtKB-KW"/>
</dbReference>
<evidence type="ECO:0000256" key="6">
    <source>
        <dbReference type="ARBA" id="ARBA00022741"/>
    </source>
</evidence>
<proteinExistence type="predicted"/>
<keyword evidence="9" id="KW-0067">ATP-binding</keyword>
<evidence type="ECO:0000313" key="15">
    <source>
        <dbReference type="Proteomes" id="UP000773614"/>
    </source>
</evidence>
<dbReference type="InterPro" id="IPR046854">
    <property type="entry name" value="AceK_regulatory"/>
</dbReference>
<evidence type="ECO:0000256" key="11">
    <source>
        <dbReference type="SAM" id="MobiDB-lite"/>
    </source>
</evidence>
<keyword evidence="3" id="KW-0723">Serine/threonine-protein kinase</keyword>
<keyword evidence="10" id="KW-0904">Protein phosphatase</keyword>
<evidence type="ECO:0000256" key="4">
    <source>
        <dbReference type="ARBA" id="ARBA00022532"/>
    </source>
</evidence>
<evidence type="ECO:0000256" key="5">
    <source>
        <dbReference type="ARBA" id="ARBA00022679"/>
    </source>
</evidence>
<accession>A0A964T787</accession>
<keyword evidence="15" id="KW-1185">Reference proteome</keyword>